<proteinExistence type="predicted"/>
<gene>
    <name evidence="1" type="ORF">BDU57DRAFT_81919</name>
</gene>
<keyword evidence="2" id="KW-1185">Reference proteome</keyword>
<dbReference type="OrthoDB" id="1077582at2759"/>
<accession>A0A6A5Q9S9</accession>
<evidence type="ECO:0000313" key="1">
    <source>
        <dbReference type="EMBL" id="KAF1912183.1"/>
    </source>
</evidence>
<name>A0A6A5Q9S9_AMPQU</name>
<sequence length="96" mass="11498">MFLYMFKDSRRDFRRIVRSDSRHGPKELGKSQANYFNQPERNADSKNVVLEPYPETWTGRLTWAMMLLQSRPLDDWMIGESGHDRRNLRPFNIQHG</sequence>
<reference evidence="1" key="1">
    <citation type="journal article" date="2020" name="Stud. Mycol.">
        <title>101 Dothideomycetes genomes: a test case for predicting lifestyles and emergence of pathogens.</title>
        <authorList>
            <person name="Haridas S."/>
            <person name="Albert R."/>
            <person name="Binder M."/>
            <person name="Bloem J."/>
            <person name="Labutti K."/>
            <person name="Salamov A."/>
            <person name="Andreopoulos B."/>
            <person name="Baker S."/>
            <person name="Barry K."/>
            <person name="Bills G."/>
            <person name="Bluhm B."/>
            <person name="Cannon C."/>
            <person name="Castanera R."/>
            <person name="Culley D."/>
            <person name="Daum C."/>
            <person name="Ezra D."/>
            <person name="Gonzalez J."/>
            <person name="Henrissat B."/>
            <person name="Kuo A."/>
            <person name="Liang C."/>
            <person name="Lipzen A."/>
            <person name="Lutzoni F."/>
            <person name="Magnuson J."/>
            <person name="Mondo S."/>
            <person name="Nolan M."/>
            <person name="Ohm R."/>
            <person name="Pangilinan J."/>
            <person name="Park H.-J."/>
            <person name="Ramirez L."/>
            <person name="Alfaro M."/>
            <person name="Sun H."/>
            <person name="Tritt A."/>
            <person name="Yoshinaga Y."/>
            <person name="Zwiers L.-H."/>
            <person name="Turgeon B."/>
            <person name="Goodwin S."/>
            <person name="Spatafora J."/>
            <person name="Crous P."/>
            <person name="Grigoriev I."/>
        </authorList>
    </citation>
    <scope>NUCLEOTIDE SEQUENCE</scope>
    <source>
        <strain evidence="1">HMLAC05119</strain>
    </source>
</reference>
<dbReference type="AlphaFoldDB" id="A0A6A5Q9S9"/>
<dbReference type="Proteomes" id="UP000800096">
    <property type="component" value="Unassembled WGS sequence"/>
</dbReference>
<organism evidence="1 2">
    <name type="scientific">Ampelomyces quisqualis</name>
    <name type="common">Powdery mildew agent</name>
    <dbReference type="NCBI Taxonomy" id="50730"/>
    <lineage>
        <taxon>Eukaryota</taxon>
        <taxon>Fungi</taxon>
        <taxon>Dikarya</taxon>
        <taxon>Ascomycota</taxon>
        <taxon>Pezizomycotina</taxon>
        <taxon>Dothideomycetes</taxon>
        <taxon>Pleosporomycetidae</taxon>
        <taxon>Pleosporales</taxon>
        <taxon>Pleosporineae</taxon>
        <taxon>Phaeosphaeriaceae</taxon>
        <taxon>Ampelomyces</taxon>
    </lineage>
</organism>
<protein>
    <submittedName>
        <fullName evidence="1">Uncharacterized protein</fullName>
    </submittedName>
</protein>
<evidence type="ECO:0000313" key="2">
    <source>
        <dbReference type="Proteomes" id="UP000800096"/>
    </source>
</evidence>
<dbReference type="EMBL" id="ML979141">
    <property type="protein sequence ID" value="KAF1912183.1"/>
    <property type="molecule type" value="Genomic_DNA"/>
</dbReference>